<feature type="domain" description="CobQ/CobB/MinD/ParA nucleotide binding" evidence="1">
    <location>
        <begin position="7"/>
        <end position="219"/>
    </location>
</feature>
<keyword evidence="2" id="KW-0547">Nucleotide-binding</keyword>
<protein>
    <submittedName>
        <fullName evidence="2">ATP-binding protein</fullName>
    </submittedName>
</protein>
<reference evidence="2" key="1">
    <citation type="submission" date="2024-01" db="EMBL/GenBank/DDBJ databases">
        <title>First draft genome sequence data of TA4-1, the type strain of Gram-positive actinobacterium Streptomyces chiangmaiensis.</title>
        <authorList>
            <person name="Yasawong M."/>
            <person name="Nantapong N."/>
        </authorList>
    </citation>
    <scope>NUCLEOTIDE SEQUENCE</scope>
    <source>
        <strain evidence="2">TA4-1</strain>
    </source>
</reference>
<dbReference type="InterPro" id="IPR002586">
    <property type="entry name" value="CobQ/CobB/MinD/ParA_Nub-bd_dom"/>
</dbReference>
<dbReference type="Gene3D" id="3.40.50.300">
    <property type="entry name" value="P-loop containing nucleotide triphosphate hydrolases"/>
    <property type="match status" value="1"/>
</dbReference>
<dbReference type="Proteomes" id="UP001333996">
    <property type="component" value="Unassembled WGS sequence"/>
</dbReference>
<gene>
    <name evidence="2" type="ORF">VXC91_23745</name>
</gene>
<sequence length="326" mass="35569">MKIAFVGKGGSGKTTLSSLFIRHLAATRAPVIAIDADINQHLGAALGLEEDEAAALPAMGDRLHLIKDYLRGCNPRIASADTMIKTTPPGEGSRLLRVQEDNPVYDACARPVDLAGGAVRLMVTGPFTDADLGVSCYHSKTGAVELCLNHLVDGRGEYLVVDMTAGSDSFASGMFTRFDITFLVVEPTRKGVSVYRQYKEYARDFGVALKVVGNKVQGRDDLDFLRTEVGDDLLVTVGHSDWVRSMEKGRPPRFELLEHANRRSLHALQAAADATYELRDWRHYTRQMVHFHLKNAASWGNERTGADLAAQVDPGFVLDEGVTAAV</sequence>
<dbReference type="RefSeq" id="WP_329509343.1">
    <property type="nucleotide sequence ID" value="NZ_BAAAYZ010000021.1"/>
</dbReference>
<dbReference type="EMBL" id="JAYWVC010000088">
    <property type="protein sequence ID" value="MED7824920.1"/>
    <property type="molecule type" value="Genomic_DNA"/>
</dbReference>
<accession>A0ABU7FLV9</accession>
<keyword evidence="3" id="KW-1185">Reference proteome</keyword>
<name>A0ABU7FLV9_9ACTN</name>
<dbReference type="GO" id="GO:0005524">
    <property type="term" value="F:ATP binding"/>
    <property type="evidence" value="ECO:0007669"/>
    <property type="project" value="UniProtKB-KW"/>
</dbReference>
<evidence type="ECO:0000313" key="2">
    <source>
        <dbReference type="EMBL" id="MED7824920.1"/>
    </source>
</evidence>
<proteinExistence type="predicted"/>
<comment type="caution">
    <text evidence="2">The sequence shown here is derived from an EMBL/GenBank/DDBJ whole genome shotgun (WGS) entry which is preliminary data.</text>
</comment>
<organism evidence="2 3">
    <name type="scientific">Streptomyces chiangmaiensis</name>
    <dbReference type="NCBI Taxonomy" id="766497"/>
    <lineage>
        <taxon>Bacteria</taxon>
        <taxon>Bacillati</taxon>
        <taxon>Actinomycetota</taxon>
        <taxon>Actinomycetes</taxon>
        <taxon>Kitasatosporales</taxon>
        <taxon>Streptomycetaceae</taxon>
        <taxon>Streptomyces</taxon>
    </lineage>
</organism>
<dbReference type="PANTHER" id="PTHR43384">
    <property type="entry name" value="SEPTUM SITE-DETERMINING PROTEIN MIND HOMOLOG, CHLOROPLASTIC-RELATED"/>
    <property type="match status" value="1"/>
</dbReference>
<dbReference type="PANTHER" id="PTHR43384:SF15">
    <property type="entry name" value="ATP-BINDING PROTEIN"/>
    <property type="match status" value="1"/>
</dbReference>
<dbReference type="InterPro" id="IPR027417">
    <property type="entry name" value="P-loop_NTPase"/>
</dbReference>
<evidence type="ECO:0000259" key="1">
    <source>
        <dbReference type="Pfam" id="PF01656"/>
    </source>
</evidence>
<dbReference type="SUPFAM" id="SSF52540">
    <property type="entry name" value="P-loop containing nucleoside triphosphate hydrolases"/>
    <property type="match status" value="1"/>
</dbReference>
<dbReference type="InterPro" id="IPR050625">
    <property type="entry name" value="ParA/MinD_ATPase"/>
</dbReference>
<evidence type="ECO:0000313" key="3">
    <source>
        <dbReference type="Proteomes" id="UP001333996"/>
    </source>
</evidence>
<keyword evidence="2" id="KW-0067">ATP-binding</keyword>
<dbReference type="Pfam" id="PF01656">
    <property type="entry name" value="CbiA"/>
    <property type="match status" value="1"/>
</dbReference>